<evidence type="ECO:0000256" key="1">
    <source>
        <dbReference type="PROSITE-ProRule" id="PRU00042"/>
    </source>
</evidence>
<keyword evidence="1" id="KW-0862">Zinc</keyword>
<dbReference type="OrthoDB" id="361102at2759"/>
<feature type="compositionally biased region" description="Basic residues" evidence="2">
    <location>
        <begin position="408"/>
        <end position="419"/>
    </location>
</feature>
<keyword evidence="1" id="KW-0479">Metal-binding</keyword>
<evidence type="ECO:0000256" key="2">
    <source>
        <dbReference type="SAM" id="MobiDB-lite"/>
    </source>
</evidence>
<feature type="compositionally biased region" description="Low complexity" evidence="2">
    <location>
        <begin position="451"/>
        <end position="461"/>
    </location>
</feature>
<dbReference type="InterPro" id="IPR024550">
    <property type="entry name" value="TFIIEa/SarR/Rpc3_HTH_dom"/>
</dbReference>
<dbReference type="SMART" id="SM00531">
    <property type="entry name" value="TFIIE"/>
    <property type="match status" value="1"/>
</dbReference>
<evidence type="ECO:0000259" key="3">
    <source>
        <dbReference type="PROSITE" id="PS50157"/>
    </source>
</evidence>
<protein>
    <recommendedName>
        <fullName evidence="3">C2H2-type domain-containing protein</fullName>
    </recommendedName>
</protein>
<feature type="compositionally biased region" description="Basic residues" evidence="2">
    <location>
        <begin position="372"/>
        <end position="388"/>
    </location>
</feature>
<feature type="compositionally biased region" description="Low complexity" evidence="2">
    <location>
        <begin position="389"/>
        <end position="398"/>
    </location>
</feature>
<dbReference type="GO" id="GO:0005673">
    <property type="term" value="C:transcription factor TFIIE complex"/>
    <property type="evidence" value="ECO:0007669"/>
    <property type="project" value="TreeGrafter"/>
</dbReference>
<name>A0A0L0DJ83_THETB</name>
<dbReference type="AlphaFoldDB" id="A0A0L0DJ83"/>
<accession>A0A0L0DJ83</accession>
<dbReference type="InterPro" id="IPR002853">
    <property type="entry name" value="TFIIE_asu"/>
</dbReference>
<reference evidence="4 5" key="1">
    <citation type="submission" date="2010-05" db="EMBL/GenBank/DDBJ databases">
        <title>The Genome Sequence of Thecamonas trahens ATCC 50062.</title>
        <authorList>
            <consortium name="The Broad Institute Genome Sequencing Platform"/>
            <person name="Russ C."/>
            <person name="Cuomo C."/>
            <person name="Shea T."/>
            <person name="Young S.K."/>
            <person name="Zeng Q."/>
            <person name="Koehrsen M."/>
            <person name="Haas B."/>
            <person name="Borodovsky M."/>
            <person name="Guigo R."/>
            <person name="Alvarado L."/>
            <person name="Berlin A."/>
            <person name="Bochicchio J."/>
            <person name="Borenstein D."/>
            <person name="Chapman S."/>
            <person name="Chen Z."/>
            <person name="Freedman E."/>
            <person name="Gellesch M."/>
            <person name="Goldberg J."/>
            <person name="Griggs A."/>
            <person name="Gujja S."/>
            <person name="Heilman E."/>
            <person name="Heiman D."/>
            <person name="Hepburn T."/>
            <person name="Howarth C."/>
            <person name="Jen D."/>
            <person name="Larson L."/>
            <person name="Mehta T."/>
            <person name="Park D."/>
            <person name="Pearson M."/>
            <person name="Roberts A."/>
            <person name="Saif S."/>
            <person name="Shenoy N."/>
            <person name="Sisk P."/>
            <person name="Stolte C."/>
            <person name="Sykes S."/>
            <person name="Thomson T."/>
            <person name="Walk T."/>
            <person name="White J."/>
            <person name="Yandava C."/>
            <person name="Burger G."/>
            <person name="Gray M.W."/>
            <person name="Holland P.W.H."/>
            <person name="King N."/>
            <person name="Lang F.B.F."/>
            <person name="Roger A.J."/>
            <person name="Ruiz-Trillo I."/>
            <person name="Lander E."/>
            <person name="Nusbaum C."/>
        </authorList>
    </citation>
    <scope>NUCLEOTIDE SEQUENCE [LARGE SCALE GENOMIC DNA]</scope>
    <source>
        <strain evidence="4 5">ATCC 50062</strain>
    </source>
</reference>
<dbReference type="EMBL" id="GL349473">
    <property type="protein sequence ID" value="KNC52464.1"/>
    <property type="molecule type" value="Genomic_DNA"/>
</dbReference>
<proteinExistence type="predicted"/>
<dbReference type="GO" id="GO:0008270">
    <property type="term" value="F:zinc ion binding"/>
    <property type="evidence" value="ECO:0007669"/>
    <property type="project" value="UniProtKB-KW"/>
</dbReference>
<keyword evidence="5" id="KW-1185">Reference proteome</keyword>
<dbReference type="InterPro" id="IPR039997">
    <property type="entry name" value="TFE"/>
</dbReference>
<dbReference type="Proteomes" id="UP000054408">
    <property type="component" value="Unassembled WGS sequence"/>
</dbReference>
<dbReference type="PROSITE" id="PS50157">
    <property type="entry name" value="ZINC_FINGER_C2H2_2"/>
    <property type="match status" value="1"/>
</dbReference>
<dbReference type="InterPro" id="IPR013087">
    <property type="entry name" value="Znf_C2H2_type"/>
</dbReference>
<dbReference type="STRING" id="461836.A0A0L0DJ83"/>
<dbReference type="PANTHER" id="PTHR13097:SF7">
    <property type="entry name" value="GENERAL TRANSCRIPTION FACTOR IIE SUBUNIT 1"/>
    <property type="match status" value="1"/>
</dbReference>
<organism evidence="4 5">
    <name type="scientific">Thecamonas trahens ATCC 50062</name>
    <dbReference type="NCBI Taxonomy" id="461836"/>
    <lineage>
        <taxon>Eukaryota</taxon>
        <taxon>Apusozoa</taxon>
        <taxon>Apusomonadida</taxon>
        <taxon>Apusomonadidae</taxon>
        <taxon>Thecamonas</taxon>
    </lineage>
</organism>
<gene>
    <name evidence="4" type="ORF">AMSG_12125</name>
</gene>
<evidence type="ECO:0000313" key="4">
    <source>
        <dbReference type="EMBL" id="KNC52464.1"/>
    </source>
</evidence>
<dbReference type="GO" id="GO:0006367">
    <property type="term" value="P:transcription initiation at RNA polymerase II promoter"/>
    <property type="evidence" value="ECO:0007669"/>
    <property type="project" value="InterPro"/>
</dbReference>
<keyword evidence="1" id="KW-0863">Zinc-finger</keyword>
<feature type="region of interest" description="Disordered" evidence="2">
    <location>
        <begin position="359"/>
        <end position="461"/>
    </location>
</feature>
<feature type="compositionally biased region" description="Low complexity" evidence="2">
    <location>
        <begin position="420"/>
        <end position="432"/>
    </location>
</feature>
<dbReference type="GeneID" id="25570040"/>
<feature type="domain" description="C2H2-type" evidence="3">
    <location>
        <begin position="149"/>
        <end position="177"/>
    </location>
</feature>
<evidence type="ECO:0000313" key="5">
    <source>
        <dbReference type="Proteomes" id="UP000054408"/>
    </source>
</evidence>
<sequence>MIAQAAMKMGVAPTVNDATVGYEVLAELTRKVMRAFYDGPSIVLMDMLLAKAPIKDDDLRELMKFQKKQLTMYLKPLELERMVTKKRITAEPELEFKEGHEYTIADFKGTANDYYWINFKGVVDAVTYRFVKMKKQMEEAITAVARFAFECKTCGKKFGDMEAATGHFRCARCGVRLERIDAKTEHASLLAREKRLNEQLDPIGRLLEQTQQFTWHVDADGNNAILTEEELKWKLNEEEETRLRQVRQAKLGMGAQRITVDIRPSSAHASREAGGMTELPAWMVAPAVPPPSETDPQIKVSRFAIANEDLVLREARIQARARTAAAQGTTVDVSQLELGGGRESALARSQRLVRKLDEVRVRGASSSDAGRARRPSARRWSSRARAGHSRGPARGPAALSSPLSRSRPTAHRSSSRRPKTSSSSASSTRFSRPMAVSGGGPGKPTEWRIWTRPASTTTSTTVAARARTTRTRALIRRRPPSACAGKQWWWTKSRQRRFLP</sequence>
<dbReference type="RefSeq" id="XP_013755368.1">
    <property type="nucleotide sequence ID" value="XM_013899914.1"/>
</dbReference>
<dbReference type="eggNOG" id="KOG2593">
    <property type="taxonomic scope" value="Eukaryota"/>
</dbReference>
<dbReference type="Pfam" id="PF02002">
    <property type="entry name" value="TFIIE_alpha"/>
    <property type="match status" value="1"/>
</dbReference>
<dbReference type="PANTHER" id="PTHR13097">
    <property type="entry name" value="TRANSCRIPTION INITIATION FACTOR IIE, ALPHA SUBUNIT"/>
    <property type="match status" value="1"/>
</dbReference>